<dbReference type="AlphaFoldDB" id="K1TR80"/>
<reference evidence="1" key="1">
    <citation type="journal article" date="2013" name="Environ. Microbiol.">
        <title>Microbiota from the distal guts of lean and obese adolescents exhibit partial functional redundancy besides clear differences in community structure.</title>
        <authorList>
            <person name="Ferrer M."/>
            <person name="Ruiz A."/>
            <person name="Lanza F."/>
            <person name="Haange S.B."/>
            <person name="Oberbach A."/>
            <person name="Till H."/>
            <person name="Bargiela R."/>
            <person name="Campoy C."/>
            <person name="Segura M.T."/>
            <person name="Richter M."/>
            <person name="von Bergen M."/>
            <person name="Seifert J."/>
            <person name="Suarez A."/>
        </authorList>
    </citation>
    <scope>NUCLEOTIDE SEQUENCE</scope>
</reference>
<proteinExistence type="predicted"/>
<accession>K1TR80</accession>
<comment type="caution">
    <text evidence="1">The sequence shown here is derived from an EMBL/GenBank/DDBJ whole genome shotgun (WGS) entry which is preliminary data.</text>
</comment>
<name>K1TR80_9ZZZZ</name>
<gene>
    <name evidence="1" type="ORF">OBE_04756</name>
</gene>
<protein>
    <submittedName>
        <fullName evidence="1">Prophage LambdaCh01, tail tape measure protein</fullName>
    </submittedName>
</protein>
<sequence length="200" mass="21036">DVVGVAVGAIADAIDLAVVVLRGLADFLSAVFRGNWDAAWQAIGNTVNTVWDKMTNAIKTAVNGIIGFINRMISAVVTGINAVINALNGLSFDLPDIFGGGHVGFHISTLTAPQIPYLAQGAVIPANREFLAVLGDQSHGTNVEAPLDTIKQAVAEVMEDLQAGQMAGFEAVVAVLREILFAVYGIELTDEDAQPLSPRR</sequence>
<evidence type="ECO:0000313" key="1">
    <source>
        <dbReference type="EMBL" id="EKC68780.1"/>
    </source>
</evidence>
<feature type="non-terminal residue" evidence="1">
    <location>
        <position position="1"/>
    </location>
</feature>
<organism evidence="1">
    <name type="scientific">human gut metagenome</name>
    <dbReference type="NCBI Taxonomy" id="408170"/>
    <lineage>
        <taxon>unclassified sequences</taxon>
        <taxon>metagenomes</taxon>
        <taxon>organismal metagenomes</taxon>
    </lineage>
</organism>
<dbReference type="EMBL" id="AJWZ01003234">
    <property type="protein sequence ID" value="EKC68780.1"/>
    <property type="molecule type" value="Genomic_DNA"/>
</dbReference>